<reference evidence="1" key="1">
    <citation type="journal article" date="2016" name="J. Biotechnol.">
        <title>Refined Pichia pastoris reference genome sequence.</title>
        <authorList>
            <person name="Sturmberger L."/>
            <person name="Chappell T."/>
            <person name="Geier M."/>
            <person name="Krainer F."/>
            <person name="Day K.J."/>
            <person name="Vide U."/>
            <person name="Trstenjak S."/>
            <person name="Schiefer A."/>
            <person name="Richardson T."/>
            <person name="Soriaga L."/>
            <person name="Darnhofer B."/>
            <person name="Birner-Gruenberger R."/>
            <person name="Glick B.S."/>
            <person name="Tolstorukov I."/>
            <person name="Cregg J."/>
            <person name="Madden K."/>
            <person name="Glieder A."/>
        </authorList>
    </citation>
    <scope>NUCLEOTIDE SEQUENCE</scope>
    <source>
        <strain evidence="1">CBS 7435</strain>
        <plasmid evidence="1">unnamed</plasmid>
    </source>
</reference>
<dbReference type="EMBL" id="MG491503">
    <property type="protein sequence ID" value="AVX51673.1"/>
    <property type="molecule type" value="Genomic_DNA"/>
</dbReference>
<accession>A0A2R4PI81</accession>
<proteinExistence type="predicted"/>
<name>A0A2R4PI81_9ASCO</name>
<organism evidence="1">
    <name type="scientific">Komagataella phaffii</name>
    <dbReference type="NCBI Taxonomy" id="460519"/>
    <lineage>
        <taxon>Eukaryota</taxon>
        <taxon>Fungi</taxon>
        <taxon>Dikarya</taxon>
        <taxon>Ascomycota</taxon>
        <taxon>Saccharomycotina</taxon>
        <taxon>Pichiomycetes</taxon>
        <taxon>Pichiales</taxon>
        <taxon>Pichiaceae</taxon>
        <taxon>Komagataella</taxon>
    </lineage>
</organism>
<evidence type="ECO:0000313" key="1">
    <source>
        <dbReference type="EMBL" id="AVX51673.1"/>
    </source>
</evidence>
<protein>
    <submittedName>
        <fullName evidence="1">Terminal recognition factor-like protein</fullName>
    </submittedName>
</protein>
<geneLocation type="plasmid" evidence="1">
    <name>unnamed</name>
</geneLocation>
<sequence>MSKKEVNKAISILNKSIINDIIIKIENLDIDDKDKQLIKDTITSYKQKPKRKAPKIPLEKQCREMTKKGEKCTVPKCYKGVCWAHMNKDEREKYRSMKKVTEV</sequence>
<dbReference type="AlphaFoldDB" id="A0A2R4PI81"/>
<keyword evidence="1" id="KW-0614">Plasmid</keyword>
<reference evidence="1" key="2">
    <citation type="submission" date="2017-11" db="EMBL/GenBank/DDBJ databases">
        <authorList>
            <person name="Han C.G."/>
        </authorList>
    </citation>
    <scope>NUCLEOTIDE SEQUENCE</scope>
    <source>
        <strain evidence="1">CBS 7435</strain>
        <plasmid evidence="1">unnamed</plasmid>
    </source>
</reference>